<gene>
    <name evidence="1" type="ORF">LCGC14_2791600</name>
</gene>
<name>A0A0F9AZ03_9ZZZZ</name>
<dbReference type="AlphaFoldDB" id="A0A0F9AZ03"/>
<organism evidence="1">
    <name type="scientific">marine sediment metagenome</name>
    <dbReference type="NCBI Taxonomy" id="412755"/>
    <lineage>
        <taxon>unclassified sequences</taxon>
        <taxon>metagenomes</taxon>
        <taxon>ecological metagenomes</taxon>
    </lineage>
</organism>
<protein>
    <submittedName>
        <fullName evidence="1">Uncharacterized protein</fullName>
    </submittedName>
</protein>
<proteinExistence type="predicted"/>
<sequence length="62" mass="7073">MARVKYLKVAKGKRLEIDRFPNFSHTGSIAGMKRMYYGKDALLVRCGSWIYNVPKAIYDSAS</sequence>
<evidence type="ECO:0000313" key="1">
    <source>
        <dbReference type="EMBL" id="KKK83614.1"/>
    </source>
</evidence>
<reference evidence="1" key="1">
    <citation type="journal article" date="2015" name="Nature">
        <title>Complex archaea that bridge the gap between prokaryotes and eukaryotes.</title>
        <authorList>
            <person name="Spang A."/>
            <person name="Saw J.H."/>
            <person name="Jorgensen S.L."/>
            <person name="Zaremba-Niedzwiedzka K."/>
            <person name="Martijn J."/>
            <person name="Lind A.E."/>
            <person name="van Eijk R."/>
            <person name="Schleper C."/>
            <person name="Guy L."/>
            <person name="Ettema T.J."/>
        </authorList>
    </citation>
    <scope>NUCLEOTIDE SEQUENCE</scope>
</reference>
<accession>A0A0F9AZ03</accession>
<comment type="caution">
    <text evidence="1">The sequence shown here is derived from an EMBL/GenBank/DDBJ whole genome shotgun (WGS) entry which is preliminary data.</text>
</comment>
<dbReference type="EMBL" id="LAZR01052140">
    <property type="protein sequence ID" value="KKK83614.1"/>
    <property type="molecule type" value="Genomic_DNA"/>
</dbReference>